<gene>
    <name evidence="2" type="ORF">Vgi01_32270</name>
</gene>
<evidence type="ECO:0000313" key="2">
    <source>
        <dbReference type="EMBL" id="GIJ16543.1"/>
    </source>
</evidence>
<keyword evidence="3" id="KW-1185">Reference proteome</keyword>
<keyword evidence="1" id="KW-0812">Transmembrane</keyword>
<evidence type="ECO:0000256" key="1">
    <source>
        <dbReference type="SAM" id="Phobius"/>
    </source>
</evidence>
<keyword evidence="1" id="KW-1133">Transmembrane helix</keyword>
<dbReference type="EMBL" id="BOPA01000021">
    <property type="protein sequence ID" value="GIJ16543.1"/>
    <property type="molecule type" value="Genomic_DNA"/>
</dbReference>
<reference evidence="2 3" key="1">
    <citation type="submission" date="2021-01" db="EMBL/GenBank/DDBJ databases">
        <title>Whole genome shotgun sequence of Verrucosispora gifhornensis NBRC 16317.</title>
        <authorList>
            <person name="Komaki H."/>
            <person name="Tamura T."/>
        </authorList>
    </citation>
    <scope>NUCLEOTIDE SEQUENCE [LARGE SCALE GENOMIC DNA]</scope>
    <source>
        <strain evidence="2 3">NBRC 16317</strain>
    </source>
</reference>
<feature type="transmembrane region" description="Helical" evidence="1">
    <location>
        <begin position="31"/>
        <end position="53"/>
    </location>
</feature>
<proteinExistence type="predicted"/>
<evidence type="ECO:0000313" key="3">
    <source>
        <dbReference type="Proteomes" id="UP000647860"/>
    </source>
</evidence>
<name>A0ABQ4IF52_9ACTN</name>
<organism evidence="2 3">
    <name type="scientific">Micromonospora gifhornensis</name>
    <dbReference type="NCBI Taxonomy" id="84594"/>
    <lineage>
        <taxon>Bacteria</taxon>
        <taxon>Bacillati</taxon>
        <taxon>Actinomycetota</taxon>
        <taxon>Actinomycetes</taxon>
        <taxon>Micromonosporales</taxon>
        <taxon>Micromonosporaceae</taxon>
        <taxon>Micromonospora</taxon>
    </lineage>
</organism>
<sequence length="62" mass="6330">MPALVLLLAAFYAGTWLNSPYHSVAGDALVLVLAAIPACVSAALGFAVGKYLAARQARTPSV</sequence>
<keyword evidence="1" id="KW-0472">Membrane</keyword>
<comment type="caution">
    <text evidence="2">The sequence shown here is derived from an EMBL/GenBank/DDBJ whole genome shotgun (WGS) entry which is preliminary data.</text>
</comment>
<dbReference type="Proteomes" id="UP000647860">
    <property type="component" value="Unassembled WGS sequence"/>
</dbReference>
<protein>
    <submittedName>
        <fullName evidence="2">Uncharacterized protein</fullName>
    </submittedName>
</protein>
<accession>A0ABQ4IF52</accession>